<dbReference type="InterPro" id="IPR003718">
    <property type="entry name" value="OsmC/Ohr_fam"/>
</dbReference>
<comment type="caution">
    <text evidence="1">The sequence shown here is derived from an EMBL/GenBank/DDBJ whole genome shotgun (WGS) entry which is preliminary data.</text>
</comment>
<reference evidence="1" key="2">
    <citation type="journal article" date="2022" name="BMC Genomics">
        <title>Comparative genome analysis of mycobacteria focusing on tRNA and non-coding RNA.</title>
        <authorList>
            <person name="Behra P.R.K."/>
            <person name="Pettersson B.M.F."/>
            <person name="Ramesh M."/>
            <person name="Das S."/>
            <person name="Dasgupta S."/>
            <person name="Kirsebom L.A."/>
        </authorList>
    </citation>
    <scope>NUCLEOTIDE SEQUENCE</scope>
    <source>
        <strain evidence="1">DSM 44242</strain>
    </source>
</reference>
<dbReference type="PANTHER" id="PTHR35368:SF1">
    <property type="entry name" value="HYDROPEROXIDE REDUCTASE"/>
    <property type="match status" value="1"/>
</dbReference>
<dbReference type="Proteomes" id="UP001141659">
    <property type="component" value="Unassembled WGS sequence"/>
</dbReference>
<accession>A0AAW5T4U5</accession>
<dbReference type="EMBL" id="JACKVC010000018">
    <property type="protein sequence ID" value="MCV7390425.1"/>
    <property type="molecule type" value="Genomic_DNA"/>
</dbReference>
<protein>
    <submittedName>
        <fullName evidence="1">OsmC family protein</fullName>
    </submittedName>
</protein>
<name>A0AAW5T4U5_9MYCO</name>
<proteinExistence type="predicted"/>
<sequence length="171" mass="17965">MRDYLPAKRAARARLVERVRGGDTAPLPVSATVEVAGASGIRQIRIREHTVISDSSVDYAGFDLGPTSPELQLGVLGSCLAHTLLIHAAASNVVLDAIEVTVSAQLDPRGGVEGFDDAPKQPTDVRYALRVTSPEAPATIERLVAHVDAVCPVLTLLRTPVAVTGALEVLS</sequence>
<dbReference type="PANTHER" id="PTHR35368">
    <property type="entry name" value="HYDROPEROXIDE REDUCTASE"/>
    <property type="match status" value="1"/>
</dbReference>
<dbReference type="AlphaFoldDB" id="A0AAW5T4U5"/>
<evidence type="ECO:0000313" key="1">
    <source>
        <dbReference type="EMBL" id="MCV7390425.1"/>
    </source>
</evidence>
<evidence type="ECO:0000313" key="2">
    <source>
        <dbReference type="Proteomes" id="UP001141659"/>
    </source>
</evidence>
<dbReference type="InterPro" id="IPR036102">
    <property type="entry name" value="OsmC/Ohrsf"/>
</dbReference>
<dbReference type="SUPFAM" id="SSF82784">
    <property type="entry name" value="OsmC-like"/>
    <property type="match status" value="1"/>
</dbReference>
<gene>
    <name evidence="1" type="ORF">H5P34_20385</name>
</gene>
<dbReference type="InterPro" id="IPR015946">
    <property type="entry name" value="KH_dom-like_a/b"/>
</dbReference>
<reference evidence="1" key="1">
    <citation type="submission" date="2020-07" db="EMBL/GenBank/DDBJ databases">
        <authorList>
            <person name="Pettersson B.M.F."/>
            <person name="Behra P.R.K."/>
            <person name="Ramesh M."/>
            <person name="Das S."/>
            <person name="Dasgupta S."/>
            <person name="Kirsebom L.A."/>
        </authorList>
    </citation>
    <scope>NUCLEOTIDE SEQUENCE</scope>
    <source>
        <strain evidence="1">DSM 44242</strain>
    </source>
</reference>
<dbReference type="Pfam" id="PF02566">
    <property type="entry name" value="OsmC"/>
    <property type="match status" value="1"/>
</dbReference>
<dbReference type="Gene3D" id="3.30.300.20">
    <property type="match status" value="1"/>
</dbReference>
<organism evidence="1 2">
    <name type="scientific">Mycolicibacterium porcinum</name>
    <dbReference type="NCBI Taxonomy" id="39693"/>
    <lineage>
        <taxon>Bacteria</taxon>
        <taxon>Bacillati</taxon>
        <taxon>Actinomycetota</taxon>
        <taxon>Actinomycetes</taxon>
        <taxon>Mycobacteriales</taxon>
        <taxon>Mycobacteriaceae</taxon>
        <taxon>Mycolicibacterium</taxon>
    </lineage>
</organism>
<dbReference type="InterPro" id="IPR052924">
    <property type="entry name" value="OsmC/Ohr_hydroprdx_reductase"/>
</dbReference>